<organism evidence="1 2">
    <name type="scientific">Penicillium brasilianum</name>
    <dbReference type="NCBI Taxonomy" id="104259"/>
    <lineage>
        <taxon>Eukaryota</taxon>
        <taxon>Fungi</taxon>
        <taxon>Dikarya</taxon>
        <taxon>Ascomycota</taxon>
        <taxon>Pezizomycotina</taxon>
        <taxon>Eurotiomycetes</taxon>
        <taxon>Eurotiomycetidae</taxon>
        <taxon>Eurotiales</taxon>
        <taxon>Aspergillaceae</taxon>
        <taxon>Penicillium</taxon>
    </lineage>
</organism>
<evidence type="ECO:0000313" key="2">
    <source>
        <dbReference type="Proteomes" id="UP000042958"/>
    </source>
</evidence>
<accession>A0A0F7U597</accession>
<proteinExistence type="predicted"/>
<reference evidence="2" key="1">
    <citation type="journal article" date="2015" name="Genome Announc.">
        <title>Draft genome sequence of the fungus Penicillium brasilianum MG11.</title>
        <authorList>
            <person name="Horn F."/>
            <person name="Linde J."/>
            <person name="Mattern D.J."/>
            <person name="Walther G."/>
            <person name="Guthke R."/>
            <person name="Brakhage A.A."/>
            <person name="Valiante V."/>
        </authorList>
    </citation>
    <scope>NUCLEOTIDE SEQUENCE [LARGE SCALE GENOMIC DNA]</scope>
    <source>
        <strain evidence="2">MG11</strain>
    </source>
</reference>
<sequence>MSTDASQEILSRIRETPLEGFIHGSYLQSVGHLMTATAMAVVVDPILQERATAYLWTIRAEPIWQDILTHSGYVEESFGPVEFVYHREKDNKTITLRMINKLSFNFFATHEVCFMTPRACYYLFDKLQ</sequence>
<keyword evidence="2" id="KW-1185">Reference proteome</keyword>
<dbReference type="AlphaFoldDB" id="A0A0F7U597"/>
<protein>
    <submittedName>
        <fullName evidence="1">Uncharacterized protein</fullName>
    </submittedName>
</protein>
<dbReference type="Proteomes" id="UP000042958">
    <property type="component" value="Unassembled WGS sequence"/>
</dbReference>
<gene>
    <name evidence="1" type="ORF">PMG11_11104</name>
</gene>
<name>A0A0F7U597_PENBI</name>
<evidence type="ECO:0000313" key="1">
    <source>
        <dbReference type="EMBL" id="CEJ62607.1"/>
    </source>
</evidence>
<dbReference type="EMBL" id="CDHK01000019">
    <property type="protein sequence ID" value="CEJ62607.1"/>
    <property type="molecule type" value="Genomic_DNA"/>
</dbReference>